<dbReference type="VEuPathDB" id="FungiDB:PPTG_23865"/>
<evidence type="ECO:0000313" key="2">
    <source>
        <dbReference type="Proteomes" id="UP000018817"/>
    </source>
</evidence>
<dbReference type="RefSeq" id="XP_008911880.1">
    <property type="nucleotide sequence ID" value="XM_008913632.1"/>
</dbReference>
<dbReference type="Proteomes" id="UP000018817">
    <property type="component" value="Unassembled WGS sequence"/>
</dbReference>
<sequence>MALPLHLGPATYTLLAHPESNHKKYLRINPPQFFVAGDNPAGRTGFGTVPSIHPPGWSLGHRHALTRFGSSTGRESQSFL</sequence>
<accession>W2PPK5</accession>
<proteinExistence type="predicted"/>
<reference evidence="1 2" key="2">
    <citation type="submission" date="2013-11" db="EMBL/GenBank/DDBJ databases">
        <title>The Genome Sequence of Phytophthora parasitica INRA-310.</title>
        <authorList>
            <consortium name="The Broad Institute Genomics Platform"/>
            <person name="Russ C."/>
            <person name="Tyler B."/>
            <person name="Panabieres F."/>
            <person name="Shan W."/>
            <person name="Tripathy S."/>
            <person name="Grunwald N."/>
            <person name="Machado M."/>
            <person name="Johnson C.S."/>
            <person name="Arredondo F."/>
            <person name="Hong C."/>
            <person name="Coffey M."/>
            <person name="Young S.K."/>
            <person name="Zeng Q."/>
            <person name="Gargeya S."/>
            <person name="Fitzgerald M."/>
            <person name="Abouelleil A."/>
            <person name="Alvarado L."/>
            <person name="Chapman S.B."/>
            <person name="Gainer-Dewar J."/>
            <person name="Goldberg J."/>
            <person name="Griggs A."/>
            <person name="Gujja S."/>
            <person name="Hansen M."/>
            <person name="Howarth C."/>
            <person name="Imamovic A."/>
            <person name="Ireland A."/>
            <person name="Larimer J."/>
            <person name="McCowan C."/>
            <person name="Murphy C."/>
            <person name="Pearson M."/>
            <person name="Poon T.W."/>
            <person name="Priest M."/>
            <person name="Roberts A."/>
            <person name="Saif S."/>
            <person name="Shea T."/>
            <person name="Sykes S."/>
            <person name="Wortman J."/>
            <person name="Nusbaum C."/>
            <person name="Birren B."/>
        </authorList>
    </citation>
    <scope>NUCLEOTIDE SEQUENCE [LARGE SCALE GENOMIC DNA]</scope>
    <source>
        <strain evidence="1 2">INRA-310</strain>
    </source>
</reference>
<dbReference type="OMA" id="PQFFVAG"/>
<name>W2PPK5_PHYN3</name>
<dbReference type="EMBL" id="KI669614">
    <property type="protein sequence ID" value="ETN02923.1"/>
    <property type="molecule type" value="Genomic_DNA"/>
</dbReference>
<organism evidence="1 2">
    <name type="scientific">Phytophthora nicotianae (strain INRA-310)</name>
    <name type="common">Phytophthora parasitica</name>
    <dbReference type="NCBI Taxonomy" id="761204"/>
    <lineage>
        <taxon>Eukaryota</taxon>
        <taxon>Sar</taxon>
        <taxon>Stramenopiles</taxon>
        <taxon>Oomycota</taxon>
        <taxon>Peronosporomycetes</taxon>
        <taxon>Peronosporales</taxon>
        <taxon>Peronosporaceae</taxon>
        <taxon>Phytophthora</taxon>
    </lineage>
</organism>
<reference evidence="2" key="1">
    <citation type="submission" date="2011-12" db="EMBL/GenBank/DDBJ databases">
        <authorList>
            <consortium name="The Broad Institute Genome Sequencing Platform"/>
            <person name="Russ C."/>
            <person name="Tyler B."/>
            <person name="Panabieres F."/>
            <person name="Shan W."/>
            <person name="Tripathy S."/>
            <person name="Grunwald N."/>
            <person name="Machado M."/>
            <person name="Young S.K."/>
            <person name="Zeng Q."/>
            <person name="Gargeya S."/>
            <person name="Fitzgerald M."/>
            <person name="Haas B."/>
            <person name="Abouelleil A."/>
            <person name="Alvarado L."/>
            <person name="Arachchi H.M."/>
            <person name="Berlin A."/>
            <person name="Chapman S.B."/>
            <person name="Gearin G."/>
            <person name="Goldberg J."/>
            <person name="Griggs A."/>
            <person name="Gujja S."/>
            <person name="Hansen M."/>
            <person name="Heiman D."/>
            <person name="Howarth C."/>
            <person name="Larimer J."/>
            <person name="Lui A."/>
            <person name="MacDonald P.J.P."/>
            <person name="McCowen C."/>
            <person name="Montmayeur A."/>
            <person name="Murphy C."/>
            <person name="Neiman D."/>
            <person name="Pearson M."/>
            <person name="Priest M."/>
            <person name="Roberts A."/>
            <person name="Saif S."/>
            <person name="Shea T."/>
            <person name="Sisk P."/>
            <person name="Stolte C."/>
            <person name="Sykes S."/>
            <person name="Wortman J."/>
            <person name="Nusbaum C."/>
            <person name="Birren B."/>
        </authorList>
    </citation>
    <scope>NUCLEOTIDE SEQUENCE [LARGE SCALE GENOMIC DNA]</scope>
    <source>
        <strain evidence="2">INRA-310</strain>
    </source>
</reference>
<dbReference type="GeneID" id="20192464"/>
<evidence type="ECO:0000313" key="1">
    <source>
        <dbReference type="EMBL" id="ETN02923.1"/>
    </source>
</evidence>
<gene>
    <name evidence="1" type="ORF">PPTG_23865</name>
</gene>
<dbReference type="AlphaFoldDB" id="W2PPK5"/>
<protein>
    <submittedName>
        <fullName evidence="1">Uncharacterized protein</fullName>
    </submittedName>
</protein>